<feature type="domain" description="Histone chaperone RTT106/FACT complex subunit SPT16-like middle" evidence="13">
    <location>
        <begin position="208"/>
        <end position="297"/>
    </location>
</feature>
<evidence type="ECO:0000256" key="1">
    <source>
        <dbReference type="ARBA" id="ARBA00004123"/>
    </source>
</evidence>
<dbReference type="SMART" id="SM01287">
    <property type="entry name" value="Rtt106"/>
    <property type="match status" value="1"/>
</dbReference>
<dbReference type="Proteomes" id="UP000262825">
    <property type="component" value="Unassembled WGS sequence"/>
</dbReference>
<dbReference type="Gene3D" id="2.30.29.120">
    <property type="match status" value="1"/>
</dbReference>
<feature type="compositionally biased region" description="Acidic residues" evidence="12">
    <location>
        <begin position="344"/>
        <end position="386"/>
    </location>
</feature>
<keyword evidence="10" id="KW-0143">Chaperone</keyword>
<dbReference type="GO" id="GO:0042393">
    <property type="term" value="F:histone binding"/>
    <property type="evidence" value="ECO:0007669"/>
    <property type="project" value="TreeGrafter"/>
</dbReference>
<dbReference type="GO" id="GO:0031491">
    <property type="term" value="F:nucleosome binding"/>
    <property type="evidence" value="ECO:0007669"/>
    <property type="project" value="TreeGrafter"/>
</dbReference>
<evidence type="ECO:0000256" key="3">
    <source>
        <dbReference type="ARBA" id="ARBA00006159"/>
    </source>
</evidence>
<dbReference type="EMBL" id="UFAJ01000983">
    <property type="protein sequence ID" value="SSD61915.1"/>
    <property type="molecule type" value="Genomic_DNA"/>
</dbReference>
<gene>
    <name evidence="14" type="ORF">SCODWIG_03676</name>
</gene>
<keyword evidence="11" id="KW-0539">Nucleus</keyword>
<dbReference type="Gene3D" id="2.30.29.30">
    <property type="entry name" value="Pleckstrin-homology domain (PH domain)/Phosphotyrosine-binding domain (PTB)"/>
    <property type="match status" value="1"/>
</dbReference>
<reference evidence="15" key="1">
    <citation type="submission" date="2018-06" db="EMBL/GenBank/DDBJ databases">
        <authorList>
            <person name="Guldener U."/>
        </authorList>
    </citation>
    <scope>NUCLEOTIDE SEQUENCE [LARGE SCALE GENOMIC DNA]</scope>
    <source>
        <strain evidence="15">UTAD17</strain>
    </source>
</reference>
<keyword evidence="7" id="KW-0805">Transcription regulation</keyword>
<evidence type="ECO:0000256" key="12">
    <source>
        <dbReference type="SAM" id="MobiDB-lite"/>
    </source>
</evidence>
<dbReference type="AlphaFoldDB" id="A0A376BB53"/>
<evidence type="ECO:0000313" key="14">
    <source>
        <dbReference type="EMBL" id="SSD61915.1"/>
    </source>
</evidence>
<dbReference type="InterPro" id="IPR050454">
    <property type="entry name" value="RTT106/SSRP1_HistChap/FACT"/>
</dbReference>
<protein>
    <recommendedName>
        <fullName evidence="4">Histone chaperone RTT106</fullName>
    </recommendedName>
    <alternativeName>
        <fullName evidence="5">Histone chaperone rtt106</fullName>
    </alternativeName>
</protein>
<keyword evidence="15" id="KW-1185">Reference proteome</keyword>
<organism evidence="14 15">
    <name type="scientific">Saccharomycodes ludwigii</name>
    <dbReference type="NCBI Taxonomy" id="36035"/>
    <lineage>
        <taxon>Eukaryota</taxon>
        <taxon>Fungi</taxon>
        <taxon>Dikarya</taxon>
        <taxon>Ascomycota</taxon>
        <taxon>Saccharomycotina</taxon>
        <taxon>Saccharomycetes</taxon>
        <taxon>Saccharomycodales</taxon>
        <taxon>Saccharomycodaceae</taxon>
        <taxon>Saccharomycodes</taxon>
    </lineage>
</organism>
<sequence length="425" mass="48390">MIFKFMEEIPKDLKKSVEKLSTQVSDTNEFYTVIQNIYDYAIENSEQLARKKIKACQDLGSNSKTIFQLKGVSVLSPIRKKLDFAIALNSLDNSFQILFLKDNSVQFGIQNLNTNIKFATFLPAPEKENIVYLIISYDESFNGTKFCEPILIALNKTAVISQLKENKAAEISTFQDCRDYIRKQAILTGFRIADTFNNNNIDTESISSFYVNCHRTTKEGTLYFLPDNIIFGFKKPILIFNTDEIDSITYSSITRLTFNVTLVLKSGEKYEFSMIDQAEYGKIDQYVKSKEVKDKSMSEELKAKIKLKSNINSTQGDGKSALVTATNEINNGKDIKNINSMNLDSDDDAEDENFVGESDLSDGSEITDMEKEEEEGEEGEEEEETNEETHNKYGIINDFHRLKANEFDINIEDEEDDENSGAEYD</sequence>
<comment type="subcellular location">
    <subcellularLocation>
        <location evidence="2">Chromosome</location>
    </subcellularLocation>
    <subcellularLocation>
        <location evidence="1">Nucleus</location>
    </subcellularLocation>
</comment>
<evidence type="ECO:0000256" key="8">
    <source>
        <dbReference type="ARBA" id="ARBA00023125"/>
    </source>
</evidence>
<evidence type="ECO:0000256" key="7">
    <source>
        <dbReference type="ARBA" id="ARBA00023015"/>
    </source>
</evidence>
<name>A0A376BB53_9ASCO</name>
<keyword evidence="8" id="KW-0238">DNA-binding</keyword>
<evidence type="ECO:0000256" key="4">
    <source>
        <dbReference type="ARBA" id="ARBA00017355"/>
    </source>
</evidence>
<keyword evidence="9" id="KW-0804">Transcription</keyword>
<keyword evidence="6" id="KW-0158">Chromosome</keyword>
<dbReference type="PANTHER" id="PTHR45849:SF3">
    <property type="entry name" value="HISTONE CHAPERONE RTT106"/>
    <property type="match status" value="1"/>
</dbReference>
<comment type="similarity">
    <text evidence="3">Belongs to the RTT106 family.</text>
</comment>
<dbReference type="PANTHER" id="PTHR45849">
    <property type="entry name" value="FACT COMPLEX SUBUNIT SSRP1"/>
    <property type="match status" value="1"/>
</dbReference>
<dbReference type="OrthoDB" id="75754at2759"/>
<dbReference type="Pfam" id="PF18469">
    <property type="entry name" value="PH_18"/>
    <property type="match status" value="1"/>
</dbReference>
<evidence type="ECO:0000256" key="6">
    <source>
        <dbReference type="ARBA" id="ARBA00022454"/>
    </source>
</evidence>
<evidence type="ECO:0000313" key="15">
    <source>
        <dbReference type="Proteomes" id="UP000262825"/>
    </source>
</evidence>
<evidence type="ECO:0000256" key="9">
    <source>
        <dbReference type="ARBA" id="ARBA00023163"/>
    </source>
</evidence>
<dbReference type="SUPFAM" id="SSF50729">
    <property type="entry name" value="PH domain-like"/>
    <property type="match status" value="1"/>
</dbReference>
<dbReference type="InterPro" id="IPR011993">
    <property type="entry name" value="PH-like_dom_sf"/>
</dbReference>
<evidence type="ECO:0000259" key="13">
    <source>
        <dbReference type="SMART" id="SM01287"/>
    </source>
</evidence>
<dbReference type="GO" id="GO:0005634">
    <property type="term" value="C:nucleus"/>
    <property type="evidence" value="ECO:0007669"/>
    <property type="project" value="UniProtKB-SubCell"/>
</dbReference>
<evidence type="ECO:0000256" key="2">
    <source>
        <dbReference type="ARBA" id="ARBA00004286"/>
    </source>
</evidence>
<dbReference type="InterPro" id="IPR013719">
    <property type="entry name" value="RTT106/SPT16-like_middle_dom"/>
</dbReference>
<dbReference type="GO" id="GO:0005694">
    <property type="term" value="C:chromosome"/>
    <property type="evidence" value="ECO:0007669"/>
    <property type="project" value="UniProtKB-SubCell"/>
</dbReference>
<evidence type="ECO:0000256" key="5">
    <source>
        <dbReference type="ARBA" id="ARBA00018462"/>
    </source>
</evidence>
<dbReference type="Pfam" id="PF08512">
    <property type="entry name" value="Rttp106-like_middle"/>
    <property type="match status" value="1"/>
</dbReference>
<dbReference type="VEuPathDB" id="FungiDB:SCODWIG_03676"/>
<dbReference type="GO" id="GO:0003677">
    <property type="term" value="F:DNA binding"/>
    <property type="evidence" value="ECO:0007669"/>
    <property type="project" value="UniProtKB-KW"/>
</dbReference>
<feature type="region of interest" description="Disordered" evidence="12">
    <location>
        <begin position="340"/>
        <end position="394"/>
    </location>
</feature>
<proteinExistence type="inferred from homology"/>
<evidence type="ECO:0000256" key="10">
    <source>
        <dbReference type="ARBA" id="ARBA00023186"/>
    </source>
</evidence>
<accession>A0A376BB53</accession>
<dbReference type="InterPro" id="IPR040770">
    <property type="entry name" value="Rtt106_PH"/>
</dbReference>
<evidence type="ECO:0000256" key="11">
    <source>
        <dbReference type="ARBA" id="ARBA00023242"/>
    </source>
</evidence>